<organism evidence="1">
    <name type="scientific">Pseudomonas aeruginosa</name>
    <dbReference type="NCBI Taxonomy" id="287"/>
    <lineage>
        <taxon>Bacteria</taxon>
        <taxon>Pseudomonadati</taxon>
        <taxon>Pseudomonadota</taxon>
        <taxon>Gammaproteobacteria</taxon>
        <taxon>Pseudomonadales</taxon>
        <taxon>Pseudomonadaceae</taxon>
        <taxon>Pseudomonas</taxon>
    </lineage>
</organism>
<dbReference type="AlphaFoldDB" id="A0A0G5QCN2"/>
<gene>
    <name evidence="2" type="ORF">PAERUG_P19_London_7_VIM_2_05_10_04572</name>
</gene>
<name>A0A0G5QCN2_PSEAI</name>
<evidence type="ECO:0000313" key="3">
    <source>
        <dbReference type="Proteomes" id="UP000045039"/>
    </source>
</evidence>
<protein>
    <submittedName>
        <fullName evidence="1">Uncharacterized protein</fullName>
    </submittedName>
</protein>
<reference evidence="1" key="1">
    <citation type="journal article" date="2015" name="MBio">
        <title>Phylogenetic Distribution of CRISPR-Cas Systems in Antibiotic-Resistant Pseudomonas aeruginosa.</title>
        <authorList>
            <person name="van Belkum A."/>
            <person name="Soriaga L.B."/>
            <person name="LaFave M.C."/>
            <person name="Akella S."/>
            <person name="Veyrieras J.B."/>
            <person name="Barbu E.M."/>
            <person name="Shortridge D."/>
            <person name="Blanc B."/>
            <person name="Hannum G."/>
            <person name="Zambardi G."/>
            <person name="Miller K."/>
            <person name="Enright M.C."/>
            <person name="Mugnier N."/>
            <person name="Brami D."/>
            <person name="Schicklin S."/>
            <person name="Felderman M."/>
            <person name="Schwartz A.S."/>
            <person name="Richardson T.H."/>
            <person name="Peterson T.C."/>
            <person name="Hubby B."/>
            <person name="Cady K.C."/>
        </authorList>
    </citation>
    <scope>NUCLEOTIDE SEQUENCE</scope>
    <source>
        <strain evidence="1">WH-SGI-V-07174</strain>
    </source>
</reference>
<accession>A0A0G5QCN2</accession>
<proteinExistence type="predicted"/>
<dbReference type="RefSeq" id="WP_023082679.1">
    <property type="nucleotide sequence ID" value="NZ_CAADKA010000445.1"/>
</dbReference>
<dbReference type="EMBL" id="KT887560">
    <property type="protein sequence ID" value="ALY08296.1"/>
    <property type="molecule type" value="Genomic_DNA"/>
</dbReference>
<dbReference type="Proteomes" id="UP000045039">
    <property type="component" value="Unassembled WGS sequence"/>
</dbReference>
<sequence>MTVRLVGTAVGCINYKGQFAALIYNLKFSDGSSLSVSMGEMVCAQLASLFQGYLVEVGGVSESPEAEREFKRNEGVMPRSMLENPSLDTVVSHVVSRMLDGGLVLSLIFKNTGDLKTVVIRREDVPSFIGYTFNALQGVGVLERVMRESAEIMTKPSIMVYDCKFNSGDIDYNDRRGYNIDEYRLLPYLYGVVIVDNSGAGRKVVAGFFLKSALTSNDPKLREHLADAAKQIVGSDYFVSKELSLLHTNVFVSDGEPLSIEEMQNFLAKLYLEHSVGGVA</sequence>
<evidence type="ECO:0000313" key="2">
    <source>
        <dbReference type="EMBL" id="CRP46982.1"/>
    </source>
</evidence>
<evidence type="ECO:0000313" key="1">
    <source>
        <dbReference type="EMBL" id="ALY08296.1"/>
    </source>
</evidence>
<reference evidence="3" key="3">
    <citation type="submission" date="2015-06" db="EMBL/GenBank/DDBJ databases">
        <authorList>
            <person name="Radhakrishnan Rajesh"/>
            <person name="Underwood Anthony"/>
            <person name="Al-Shahib Ali"/>
        </authorList>
    </citation>
    <scope>NUCLEOTIDE SEQUENCE [LARGE SCALE GENOMIC DNA]</scope>
    <source>
        <strain evidence="3">P19_London_7_VIM_2_05_10</strain>
    </source>
</reference>
<reference evidence="2" key="2">
    <citation type="submission" date="2015-06" db="EMBL/GenBank/DDBJ databases">
        <authorList>
            <person name="Radhakrishnan R."/>
            <person name="Underwood A."/>
            <person name="Al-Shahib A."/>
        </authorList>
    </citation>
    <scope>NUCLEOTIDE SEQUENCE</scope>
    <source>
        <strain evidence="2">P19_London_7_VIM_2_05_10</strain>
    </source>
</reference>
<dbReference type="EMBL" id="CVVU01000223">
    <property type="protein sequence ID" value="CRP46982.1"/>
    <property type="molecule type" value="Genomic_DNA"/>
</dbReference>